<evidence type="ECO:0000256" key="1">
    <source>
        <dbReference type="SAM" id="MobiDB-lite"/>
    </source>
</evidence>
<organism evidence="4 5">
    <name type="scientific">Oculimacula yallundae</name>
    <dbReference type="NCBI Taxonomy" id="86028"/>
    <lineage>
        <taxon>Eukaryota</taxon>
        <taxon>Fungi</taxon>
        <taxon>Dikarya</taxon>
        <taxon>Ascomycota</taxon>
        <taxon>Pezizomycotina</taxon>
        <taxon>Leotiomycetes</taxon>
        <taxon>Helotiales</taxon>
        <taxon>Ploettnerulaceae</taxon>
        <taxon>Oculimacula</taxon>
    </lineage>
</organism>
<keyword evidence="2" id="KW-0472">Membrane</keyword>
<feature type="compositionally biased region" description="Basic and acidic residues" evidence="1">
    <location>
        <begin position="461"/>
        <end position="481"/>
    </location>
</feature>
<feature type="region of interest" description="Disordered" evidence="1">
    <location>
        <begin position="244"/>
        <end position="266"/>
    </location>
</feature>
<gene>
    <name evidence="4" type="ORF">VTL71DRAFT_14274</name>
</gene>
<feature type="compositionally biased region" description="Basic and acidic residues" evidence="1">
    <location>
        <begin position="340"/>
        <end position="358"/>
    </location>
</feature>
<protein>
    <recommendedName>
        <fullName evidence="6">Transmembrane protein</fullName>
    </recommendedName>
</protein>
<keyword evidence="5" id="KW-1185">Reference proteome</keyword>
<feature type="compositionally biased region" description="Polar residues" evidence="1">
    <location>
        <begin position="685"/>
        <end position="699"/>
    </location>
</feature>
<evidence type="ECO:0000313" key="4">
    <source>
        <dbReference type="EMBL" id="KAL2069595.1"/>
    </source>
</evidence>
<feature type="region of interest" description="Disordered" evidence="1">
    <location>
        <begin position="417"/>
        <end position="493"/>
    </location>
</feature>
<feature type="region of interest" description="Disordered" evidence="1">
    <location>
        <begin position="627"/>
        <end position="762"/>
    </location>
</feature>
<evidence type="ECO:0000313" key="5">
    <source>
        <dbReference type="Proteomes" id="UP001595075"/>
    </source>
</evidence>
<feature type="transmembrane region" description="Helical" evidence="2">
    <location>
        <begin position="272"/>
        <end position="294"/>
    </location>
</feature>
<proteinExistence type="predicted"/>
<feature type="signal peptide" evidence="3">
    <location>
        <begin position="1"/>
        <end position="20"/>
    </location>
</feature>
<evidence type="ECO:0000256" key="3">
    <source>
        <dbReference type="SAM" id="SignalP"/>
    </source>
</evidence>
<comment type="caution">
    <text evidence="4">The sequence shown here is derived from an EMBL/GenBank/DDBJ whole genome shotgun (WGS) entry which is preliminary data.</text>
</comment>
<feature type="compositionally biased region" description="Gly residues" evidence="1">
    <location>
        <begin position="752"/>
        <end position="762"/>
    </location>
</feature>
<dbReference type="Proteomes" id="UP001595075">
    <property type="component" value="Unassembled WGS sequence"/>
</dbReference>
<name>A0ABR4CIN2_9HELO</name>
<reference evidence="4 5" key="1">
    <citation type="journal article" date="2024" name="Commun. Biol.">
        <title>Comparative genomic analysis of thermophilic fungi reveals convergent evolutionary adaptations and gene losses.</title>
        <authorList>
            <person name="Steindorff A.S."/>
            <person name="Aguilar-Pontes M.V."/>
            <person name="Robinson A.J."/>
            <person name="Andreopoulos B."/>
            <person name="LaButti K."/>
            <person name="Kuo A."/>
            <person name="Mondo S."/>
            <person name="Riley R."/>
            <person name="Otillar R."/>
            <person name="Haridas S."/>
            <person name="Lipzen A."/>
            <person name="Grimwood J."/>
            <person name="Schmutz J."/>
            <person name="Clum A."/>
            <person name="Reid I.D."/>
            <person name="Moisan M.C."/>
            <person name="Butler G."/>
            <person name="Nguyen T.T.M."/>
            <person name="Dewar K."/>
            <person name="Conant G."/>
            <person name="Drula E."/>
            <person name="Henrissat B."/>
            <person name="Hansel C."/>
            <person name="Singer S."/>
            <person name="Hutchinson M.I."/>
            <person name="de Vries R.P."/>
            <person name="Natvig D.O."/>
            <person name="Powell A.J."/>
            <person name="Tsang A."/>
            <person name="Grigoriev I.V."/>
        </authorList>
    </citation>
    <scope>NUCLEOTIDE SEQUENCE [LARGE SCALE GENOMIC DNA]</scope>
    <source>
        <strain evidence="4 5">CBS 494.80</strain>
    </source>
</reference>
<keyword evidence="2" id="KW-1133">Transmembrane helix</keyword>
<feature type="region of interest" description="Disordered" evidence="1">
    <location>
        <begin position="337"/>
        <end position="358"/>
    </location>
</feature>
<feature type="chain" id="PRO_5047483522" description="Transmembrane protein" evidence="3">
    <location>
        <begin position="21"/>
        <end position="762"/>
    </location>
</feature>
<evidence type="ECO:0000256" key="2">
    <source>
        <dbReference type="SAM" id="Phobius"/>
    </source>
</evidence>
<dbReference type="EMBL" id="JAZHXI010000007">
    <property type="protein sequence ID" value="KAL2069595.1"/>
    <property type="molecule type" value="Genomic_DNA"/>
</dbReference>
<keyword evidence="2" id="KW-0812">Transmembrane</keyword>
<keyword evidence="3" id="KW-0732">Signal</keyword>
<accession>A0ABR4CIN2</accession>
<feature type="compositionally biased region" description="Pro residues" evidence="1">
    <location>
        <begin position="647"/>
        <end position="664"/>
    </location>
</feature>
<sequence length="762" mass="82041">MRFDVWLLVVAVQFFLPLSAQVVFSHPAQGEVISGNVPFVLRVSESTSAPFFSQMTNFSLFLMAGSYSSPITLFTWDISITNPSTVDNRVLIPSTAGTNANDAYFLGIRGSIVLSSTLSATYFSPIFTLQNMTGASSLIVPGITRTLTAATGTQTAVATSSPLARAINCIDPITGQNVIAALDDPSANNACVRSASSVLAVLATRINTAPAISRVGTTTIPTQQSVAPPTTAVGISGPSLGTAVTSSGALPTSVANTNPTERPTSSNPNGRYIYIAIIVTLAILAPIICLWLFFRHRRLSKSASLASPSSPTKEEPTSPFDAFRPLVSGLKGFAVLSKGNDQDGTKSKRKYSDAEKAPGLEVHVTRSLRYFSTHNSRAPSPTQTPNTPIITERRIMQQQAFEGPDTRRSSRRTILAELEGDSVIPPMPDQQPKKSNNSRESIASEIGRWRTDSDQAFESLDPQRRSEALSEIRDRNRDSGRQTEGGFTESSRFSIATSARRTVILSEGQEIRVVNGKDVANIVTFSKKGHHVQTQQPPPMPVRIPIPKNTMSQPGVEVKSLPTRPNVLRQQHPSMPVRIPIPKFTPSQPVVEDKSLPTRPHVAHLSMMPSTTPRIPVSRFSLRSASVSHVPSSPLPTLPPGKLLPSSPSPPKKLLPSSPKPPSKSGPLLSEPQPRPISHQHSRSRISTLNPENTFSEGQASVVVEGQEEEKRRKERREKKKEELLHGGTVGGSAVIEESVMWKKDGPVGSPTFGGEGSGSSV</sequence>
<evidence type="ECO:0008006" key="6">
    <source>
        <dbReference type="Google" id="ProtNLM"/>
    </source>
</evidence>